<protein>
    <submittedName>
        <fullName evidence="1">Uncharacterized protein</fullName>
    </submittedName>
</protein>
<name>A0A0K2UM64_LEPSM</name>
<evidence type="ECO:0000313" key="1">
    <source>
        <dbReference type="EMBL" id="CDW39344.1"/>
    </source>
</evidence>
<sequence length="48" mass="5701">MELISSYSSIRLFRRRFGGIYVFLNIEPMFTRSEVTIEVLEREEVSAQ</sequence>
<reference evidence="1" key="1">
    <citation type="submission" date="2014-05" db="EMBL/GenBank/DDBJ databases">
        <authorList>
            <person name="Chronopoulou M."/>
        </authorList>
    </citation>
    <scope>NUCLEOTIDE SEQUENCE</scope>
    <source>
        <tissue evidence="1">Whole organism</tissue>
    </source>
</reference>
<organism evidence="1">
    <name type="scientific">Lepeophtheirus salmonis</name>
    <name type="common">Salmon louse</name>
    <name type="synonym">Caligus salmonis</name>
    <dbReference type="NCBI Taxonomy" id="72036"/>
    <lineage>
        <taxon>Eukaryota</taxon>
        <taxon>Metazoa</taxon>
        <taxon>Ecdysozoa</taxon>
        <taxon>Arthropoda</taxon>
        <taxon>Crustacea</taxon>
        <taxon>Multicrustacea</taxon>
        <taxon>Hexanauplia</taxon>
        <taxon>Copepoda</taxon>
        <taxon>Siphonostomatoida</taxon>
        <taxon>Caligidae</taxon>
        <taxon>Lepeophtheirus</taxon>
    </lineage>
</organism>
<accession>A0A0K2UM64</accession>
<dbReference type="AlphaFoldDB" id="A0A0K2UM64"/>
<proteinExistence type="predicted"/>
<dbReference type="EMBL" id="HACA01021983">
    <property type="protein sequence ID" value="CDW39344.1"/>
    <property type="molecule type" value="Transcribed_RNA"/>
</dbReference>